<sequence>MPKSIDDIIVVDKKRSIRDIPIPESRRNIPRYSPPFIPRSPEPPVTPNIDGSINTENLEIKGLSRFPRKRLWIASGVALVVLIFAILSIWNGATLAYVPKSASLSFNNDIYTARKSGEGELLYSVVKLSKEKGVDVPASGEEQVSRKASGTIVVYNNASTEAQRLIATTRFETTAGLVYRVAKDIVIPGKKTVAGVSQPGSIEVVVFADVAGEKYNIGLSDFTLPGLKGSARFSTIYARSKTVMSGGFVGTEKVVSGEEKTKARSQLETALREELISETTAQVPEDFILLPALSYVVFEDLPQTSSVNRGNVVINLRGNLYGVMFKRSDLFNHLAKEKTPLATGELVDIVDINALDVALMGGAPEGLPNSSEIKLSVTGQALALWRTDEVALKTDLAGRHKKDLSSILGNYPTVISATATIRPFWKSSFPDDVGRIKVEKLPVE</sequence>
<protein>
    <recommendedName>
        <fullName evidence="5">Baseplate protein J-like domain-containing protein</fullName>
    </recommendedName>
</protein>
<evidence type="ECO:0000313" key="3">
    <source>
        <dbReference type="EMBL" id="OHB09938.1"/>
    </source>
</evidence>
<comment type="caution">
    <text evidence="3">The sequence shown here is derived from an EMBL/GenBank/DDBJ whole genome shotgun (WGS) entry which is preliminary data.</text>
</comment>
<dbReference type="AlphaFoldDB" id="A0A1G2UKK8"/>
<name>A0A1G2UKK8_9BACT</name>
<evidence type="ECO:0000256" key="1">
    <source>
        <dbReference type="SAM" id="MobiDB-lite"/>
    </source>
</evidence>
<reference evidence="3 4" key="1">
    <citation type="journal article" date="2016" name="Nat. Commun.">
        <title>Thousands of microbial genomes shed light on interconnected biogeochemical processes in an aquifer system.</title>
        <authorList>
            <person name="Anantharaman K."/>
            <person name="Brown C.T."/>
            <person name="Hug L.A."/>
            <person name="Sharon I."/>
            <person name="Castelle C.J."/>
            <person name="Probst A.J."/>
            <person name="Thomas B.C."/>
            <person name="Singh A."/>
            <person name="Wilkins M.J."/>
            <person name="Karaoz U."/>
            <person name="Brodie E.L."/>
            <person name="Williams K.H."/>
            <person name="Hubbard S.S."/>
            <person name="Banfield J.F."/>
        </authorList>
    </citation>
    <scope>NUCLEOTIDE SEQUENCE [LARGE SCALE GENOMIC DNA]</scope>
</reference>
<dbReference type="Proteomes" id="UP000177202">
    <property type="component" value="Unassembled WGS sequence"/>
</dbReference>
<dbReference type="EMBL" id="MHWP01000024">
    <property type="protein sequence ID" value="OHB09938.1"/>
    <property type="molecule type" value="Genomic_DNA"/>
</dbReference>
<feature type="transmembrane region" description="Helical" evidence="2">
    <location>
        <begin position="71"/>
        <end position="90"/>
    </location>
</feature>
<dbReference type="STRING" id="1802772.A3H60_00020"/>
<evidence type="ECO:0000256" key="2">
    <source>
        <dbReference type="SAM" id="Phobius"/>
    </source>
</evidence>
<keyword evidence="2" id="KW-0812">Transmembrane</keyword>
<evidence type="ECO:0008006" key="5">
    <source>
        <dbReference type="Google" id="ProtNLM"/>
    </source>
</evidence>
<evidence type="ECO:0000313" key="4">
    <source>
        <dbReference type="Proteomes" id="UP000177202"/>
    </source>
</evidence>
<gene>
    <name evidence="3" type="ORF">A3H60_00020</name>
</gene>
<keyword evidence="2" id="KW-0472">Membrane</keyword>
<accession>A0A1G2UKK8</accession>
<feature type="compositionally biased region" description="Pro residues" evidence="1">
    <location>
        <begin position="32"/>
        <end position="46"/>
    </location>
</feature>
<proteinExistence type="predicted"/>
<feature type="region of interest" description="Disordered" evidence="1">
    <location>
        <begin position="31"/>
        <end position="50"/>
    </location>
</feature>
<organism evidence="3 4">
    <name type="scientific">Candidatus Zambryskibacteria bacterium RIFCSPLOWO2_02_FULL_44_12b</name>
    <dbReference type="NCBI Taxonomy" id="1802772"/>
    <lineage>
        <taxon>Bacteria</taxon>
        <taxon>Candidatus Zambryskiibacteriota</taxon>
    </lineage>
</organism>
<keyword evidence="2" id="KW-1133">Transmembrane helix</keyword>